<comment type="caution">
    <text evidence="2">The sequence shown here is derived from an EMBL/GenBank/DDBJ whole genome shotgun (WGS) entry which is preliminary data.</text>
</comment>
<keyword evidence="2" id="KW-0547">Nucleotide-binding</keyword>
<dbReference type="Proteomes" id="UP000481947">
    <property type="component" value="Unassembled WGS sequence"/>
</dbReference>
<dbReference type="PANTHER" id="PTHR40396:SF1">
    <property type="entry name" value="ATPASE AAA-TYPE CORE DOMAIN-CONTAINING PROTEIN"/>
    <property type="match status" value="1"/>
</dbReference>
<dbReference type="PANTHER" id="PTHR40396">
    <property type="entry name" value="ATPASE-LIKE PROTEIN"/>
    <property type="match status" value="1"/>
</dbReference>
<dbReference type="GO" id="GO:0005524">
    <property type="term" value="F:ATP binding"/>
    <property type="evidence" value="ECO:0007669"/>
    <property type="project" value="UniProtKB-KW"/>
</dbReference>
<dbReference type="EMBL" id="VYSB01000038">
    <property type="protein sequence ID" value="MYZ53991.1"/>
    <property type="molecule type" value="Genomic_DNA"/>
</dbReference>
<dbReference type="AlphaFoldDB" id="A0A7C9J8S5"/>
<dbReference type="Gene3D" id="3.40.50.300">
    <property type="entry name" value="P-loop containing nucleotide triphosphate hydrolases"/>
    <property type="match status" value="1"/>
</dbReference>
<organism evidence="2 3">
    <name type="scientific">Malikia spinosa</name>
    <dbReference type="NCBI Taxonomy" id="86180"/>
    <lineage>
        <taxon>Bacteria</taxon>
        <taxon>Pseudomonadati</taxon>
        <taxon>Pseudomonadota</taxon>
        <taxon>Betaproteobacteria</taxon>
        <taxon>Burkholderiales</taxon>
        <taxon>Comamonadaceae</taxon>
        <taxon>Malikia</taxon>
    </lineage>
</organism>
<accession>A0A7C9J8S5</accession>
<gene>
    <name evidence="2" type="ORF">F5985_18140</name>
</gene>
<keyword evidence="2" id="KW-0067">ATP-binding</keyword>
<dbReference type="SUPFAM" id="SSF52540">
    <property type="entry name" value="P-loop containing nucleoside triphosphate hydrolases"/>
    <property type="match status" value="1"/>
</dbReference>
<evidence type="ECO:0000313" key="2">
    <source>
        <dbReference type="EMBL" id="MYZ53991.1"/>
    </source>
</evidence>
<sequence>MLVEFTVANFRSLHAPQTWNMVASAYLKEWEDRNTFQAETRQGKGLRLLRTAALYGPNAAGKSTLVQALAFMQGQVVNSARESQQDDPIEVTPFKLTAESRAADSEFSAIFIEQGVRYEYGFRCNTLRFTEEWLYAYPLGRPQKWFHRVLDPQTLQDAYDFSPSFQGGRQRQVWAVETRANALFLSRCMQSNNEQLKPVFQWFSQRLRVIATPNALGSDYTARRCEDVADRTKVLEFLNAADLSIDGIRLESRPFSSDMLPDHLPEVMRQELMSSFKGKEFMELKFQRKDASTGEMVEFEEHEESDGTRALLAFAGPWLDVLENHRVLVVDELDSSLHPLVVRHLVSLLQHAGTQAQLLFTTHDTTLLSQKLLRRDQVWFIEKNAEREARLYPLSEFSPRENEAIERGYLNGRYGGIPNLQELDFYGG</sequence>
<dbReference type="GO" id="GO:0016887">
    <property type="term" value="F:ATP hydrolysis activity"/>
    <property type="evidence" value="ECO:0007669"/>
    <property type="project" value="InterPro"/>
</dbReference>
<dbReference type="InterPro" id="IPR027417">
    <property type="entry name" value="P-loop_NTPase"/>
</dbReference>
<protein>
    <submittedName>
        <fullName evidence="2">ATP-binding protein</fullName>
    </submittedName>
</protein>
<dbReference type="Pfam" id="PF13304">
    <property type="entry name" value="AAA_21"/>
    <property type="match status" value="1"/>
</dbReference>
<feature type="domain" description="ATPase AAA-type core" evidence="1">
    <location>
        <begin position="52"/>
        <end position="369"/>
    </location>
</feature>
<evidence type="ECO:0000313" key="3">
    <source>
        <dbReference type="Proteomes" id="UP000481947"/>
    </source>
</evidence>
<dbReference type="InterPro" id="IPR003959">
    <property type="entry name" value="ATPase_AAA_core"/>
</dbReference>
<reference evidence="2 3" key="1">
    <citation type="submission" date="2019-09" db="EMBL/GenBank/DDBJ databases">
        <title>Identification of Malikia spinosa a prominent benzene-, toluene-, and ethylbenzene-degrading bacterium: enrichment, isolation and whole genome sequencing.</title>
        <authorList>
            <person name="Tancsics A."/>
            <person name="Revesz F."/>
            <person name="Kriszt B."/>
        </authorList>
    </citation>
    <scope>NUCLEOTIDE SEQUENCE [LARGE SCALE GENOMIC DNA]</scope>
    <source>
        <strain evidence="2 3">AB6</strain>
    </source>
</reference>
<evidence type="ECO:0000259" key="1">
    <source>
        <dbReference type="Pfam" id="PF13304"/>
    </source>
</evidence>
<name>A0A7C9J8S5_9BURK</name>
<proteinExistence type="predicted"/>